<dbReference type="InParanoid" id="A0A165MTU2"/>
<dbReference type="AlphaFoldDB" id="A0A165MTU2"/>
<name>A0A165MTU2_EXIGL</name>
<feature type="transmembrane region" description="Helical" evidence="2">
    <location>
        <begin position="131"/>
        <end position="158"/>
    </location>
</feature>
<sequence>MPQTSYQATHPLTADSEARQRINIRAMRQSRKPVLLTSLLLASLSGSKSLERVRATLVIFTGVGSFGAAVAMSAYYTAATADNPDLVVLTCLAWSFVAYLGTDILALIWQMGNTLYPTIGRYARYFSASGAAVLASYSCILAGTIFLAAALAMSFFVSQWYQIRSSQRKLWGVPTSPNIISRFWKTMLPSFYDERFINQAFAWNDDPTRLFTPKYYAALQRTAETMATTASGRDIAKFLLLGVRFASPAEYVLATAPEDEDGTLDVNEMAERIVYASRAFHATRDVPDAITDVEKAACLEFLHLSKTYGPLVSQLSATDPSFWDSPLEDRTRQVYFLHKASGRATAEDAAVHSATAVVEAPHVIVQMDEEPAGAGNAAEGSTSHDAGLAVPPTVSPSPPTPAQASNSGLREVQQVAVPASDLSMTGADITLAVRTPLPLHARSVGAIDELDDI</sequence>
<dbReference type="EMBL" id="KV425907">
    <property type="protein sequence ID" value="KZV99744.1"/>
    <property type="molecule type" value="Genomic_DNA"/>
</dbReference>
<accession>A0A165MTU2</accession>
<feature type="transmembrane region" description="Helical" evidence="2">
    <location>
        <begin position="86"/>
        <end position="111"/>
    </location>
</feature>
<keyword evidence="4" id="KW-1185">Reference proteome</keyword>
<protein>
    <submittedName>
        <fullName evidence="3">Uncharacterized protein</fullName>
    </submittedName>
</protein>
<evidence type="ECO:0000256" key="2">
    <source>
        <dbReference type="SAM" id="Phobius"/>
    </source>
</evidence>
<gene>
    <name evidence="3" type="ORF">EXIGLDRAFT_746001</name>
</gene>
<organism evidence="3 4">
    <name type="scientific">Exidia glandulosa HHB12029</name>
    <dbReference type="NCBI Taxonomy" id="1314781"/>
    <lineage>
        <taxon>Eukaryota</taxon>
        <taxon>Fungi</taxon>
        <taxon>Dikarya</taxon>
        <taxon>Basidiomycota</taxon>
        <taxon>Agaricomycotina</taxon>
        <taxon>Agaricomycetes</taxon>
        <taxon>Auriculariales</taxon>
        <taxon>Exidiaceae</taxon>
        <taxon>Exidia</taxon>
    </lineage>
</organism>
<evidence type="ECO:0000313" key="4">
    <source>
        <dbReference type="Proteomes" id="UP000077266"/>
    </source>
</evidence>
<evidence type="ECO:0000313" key="3">
    <source>
        <dbReference type="EMBL" id="KZV99744.1"/>
    </source>
</evidence>
<keyword evidence="2" id="KW-0812">Transmembrane</keyword>
<feature type="transmembrane region" description="Helical" evidence="2">
    <location>
        <begin position="57"/>
        <end position="79"/>
    </location>
</feature>
<keyword evidence="2" id="KW-1133">Transmembrane helix</keyword>
<feature type="region of interest" description="Disordered" evidence="1">
    <location>
        <begin position="371"/>
        <end position="411"/>
    </location>
</feature>
<proteinExistence type="predicted"/>
<evidence type="ECO:0000256" key="1">
    <source>
        <dbReference type="SAM" id="MobiDB-lite"/>
    </source>
</evidence>
<dbReference type="Proteomes" id="UP000077266">
    <property type="component" value="Unassembled WGS sequence"/>
</dbReference>
<keyword evidence="2" id="KW-0472">Membrane</keyword>
<reference evidence="3 4" key="1">
    <citation type="journal article" date="2016" name="Mol. Biol. Evol.">
        <title>Comparative Genomics of Early-Diverging Mushroom-Forming Fungi Provides Insights into the Origins of Lignocellulose Decay Capabilities.</title>
        <authorList>
            <person name="Nagy L.G."/>
            <person name="Riley R."/>
            <person name="Tritt A."/>
            <person name="Adam C."/>
            <person name="Daum C."/>
            <person name="Floudas D."/>
            <person name="Sun H."/>
            <person name="Yadav J.S."/>
            <person name="Pangilinan J."/>
            <person name="Larsson K.H."/>
            <person name="Matsuura K."/>
            <person name="Barry K."/>
            <person name="Labutti K."/>
            <person name="Kuo R."/>
            <person name="Ohm R.A."/>
            <person name="Bhattacharya S.S."/>
            <person name="Shirouzu T."/>
            <person name="Yoshinaga Y."/>
            <person name="Martin F.M."/>
            <person name="Grigoriev I.V."/>
            <person name="Hibbett D.S."/>
        </authorList>
    </citation>
    <scope>NUCLEOTIDE SEQUENCE [LARGE SCALE GENOMIC DNA]</scope>
    <source>
        <strain evidence="3 4">HHB12029</strain>
    </source>
</reference>